<proteinExistence type="inferred from homology"/>
<dbReference type="Proteomes" id="UP000292855">
    <property type="component" value="Unassembled WGS sequence"/>
</dbReference>
<feature type="binding site" evidence="3">
    <location>
        <position position="40"/>
    </location>
    <ligand>
        <name>a divalent metal cation</name>
        <dbReference type="ChEBI" id="CHEBI:60240"/>
    </ligand>
</feature>
<dbReference type="PANTHER" id="PTHR37302">
    <property type="entry name" value="SLR1116 PROTEIN"/>
    <property type="match status" value="1"/>
</dbReference>
<dbReference type="InterPro" id="IPR007837">
    <property type="entry name" value="DinB"/>
</dbReference>
<dbReference type="AlphaFoldDB" id="A0A4Q6XZU9"/>
<keyword evidence="2 3" id="KW-0479">Metal-binding</keyword>
<gene>
    <name evidence="4" type="ORF">EWE74_00790</name>
</gene>
<keyword evidence="5" id="KW-1185">Reference proteome</keyword>
<reference evidence="4 5" key="1">
    <citation type="submission" date="2019-02" db="EMBL/GenBank/DDBJ databases">
        <authorList>
            <person name="Li Y."/>
        </authorList>
    </citation>
    <scope>NUCLEOTIDE SEQUENCE [LARGE SCALE GENOMIC DNA]</scope>
    <source>
        <strain evidence="4 5">30C10-4-7</strain>
    </source>
</reference>
<dbReference type="Pfam" id="PF05163">
    <property type="entry name" value="DinB"/>
    <property type="match status" value="1"/>
</dbReference>
<comment type="similarity">
    <text evidence="1">Belongs to the DinB family.</text>
</comment>
<evidence type="ECO:0000256" key="3">
    <source>
        <dbReference type="PIRSR" id="PIRSR607837-1"/>
    </source>
</evidence>
<evidence type="ECO:0000313" key="4">
    <source>
        <dbReference type="EMBL" id="RZF62854.1"/>
    </source>
</evidence>
<dbReference type="OrthoDB" id="9811413at2"/>
<evidence type="ECO:0000313" key="5">
    <source>
        <dbReference type="Proteomes" id="UP000292855"/>
    </source>
</evidence>
<dbReference type="Gene3D" id="1.20.120.450">
    <property type="entry name" value="dinb family like domain"/>
    <property type="match status" value="1"/>
</dbReference>
<organism evidence="4 5">
    <name type="scientific">Sphingobacterium corticibacterium</name>
    <dbReference type="NCBI Taxonomy" id="2484746"/>
    <lineage>
        <taxon>Bacteria</taxon>
        <taxon>Pseudomonadati</taxon>
        <taxon>Bacteroidota</taxon>
        <taxon>Sphingobacteriia</taxon>
        <taxon>Sphingobacteriales</taxon>
        <taxon>Sphingobacteriaceae</taxon>
        <taxon>Sphingobacterium</taxon>
    </lineage>
</organism>
<dbReference type="GO" id="GO:0046872">
    <property type="term" value="F:metal ion binding"/>
    <property type="evidence" value="ECO:0007669"/>
    <property type="project" value="UniProtKB-KW"/>
</dbReference>
<name>A0A4Q6XZU9_9SPHI</name>
<sequence length="147" mass="17342">MVQFFKELFDYNLECNQILAHAIVSQQEKLSENVINLYSHILNAHQIWNNRIDPKAKTFSVWQIHNTAEFINLNLTNYRHSIDIIESFDLDQIVNYKISTGGDFTSPIRSIIFHVINHSTYHRAQIATEFRLSNLNPLITDYIMFKR</sequence>
<evidence type="ECO:0000256" key="2">
    <source>
        <dbReference type="ARBA" id="ARBA00022723"/>
    </source>
</evidence>
<evidence type="ECO:0000256" key="1">
    <source>
        <dbReference type="ARBA" id="ARBA00008635"/>
    </source>
</evidence>
<feature type="binding site" evidence="3">
    <location>
        <position position="122"/>
    </location>
    <ligand>
        <name>a divalent metal cation</name>
        <dbReference type="ChEBI" id="CHEBI:60240"/>
    </ligand>
</feature>
<comment type="caution">
    <text evidence="4">The sequence shown here is derived from an EMBL/GenBank/DDBJ whole genome shotgun (WGS) entry which is preliminary data.</text>
</comment>
<dbReference type="SUPFAM" id="SSF109854">
    <property type="entry name" value="DinB/YfiT-like putative metalloenzymes"/>
    <property type="match status" value="1"/>
</dbReference>
<accession>A0A4Q6XZU9</accession>
<dbReference type="PANTHER" id="PTHR37302:SF3">
    <property type="entry name" value="DAMAGE-INDUCIBLE PROTEIN DINB"/>
    <property type="match status" value="1"/>
</dbReference>
<protein>
    <submittedName>
        <fullName evidence="4">Damage-inducible protein DinB</fullName>
    </submittedName>
</protein>
<dbReference type="InterPro" id="IPR034660">
    <property type="entry name" value="DinB/YfiT-like"/>
</dbReference>
<feature type="binding site" evidence="3">
    <location>
        <position position="118"/>
    </location>
    <ligand>
        <name>a divalent metal cation</name>
        <dbReference type="ChEBI" id="CHEBI:60240"/>
    </ligand>
</feature>
<dbReference type="EMBL" id="SGIT01000001">
    <property type="protein sequence ID" value="RZF62854.1"/>
    <property type="molecule type" value="Genomic_DNA"/>
</dbReference>